<dbReference type="STRING" id="869213.GCA_000517085_01200"/>
<evidence type="ECO:0000313" key="7">
    <source>
        <dbReference type="EMBL" id="GAF02323.1"/>
    </source>
</evidence>
<dbReference type="PROSITE" id="PS51257">
    <property type="entry name" value="PROKAR_LIPOPROTEIN"/>
    <property type="match status" value="1"/>
</dbReference>
<keyword evidence="5" id="KW-0732">Signal</keyword>
<proteinExistence type="inferred from homology"/>
<dbReference type="OrthoDB" id="9797664at2"/>
<dbReference type="CDD" id="cd03141">
    <property type="entry name" value="GATase1_Hsp31_like"/>
    <property type="match status" value="1"/>
</dbReference>
<feature type="domain" description="DJ-1/PfpI" evidence="6">
    <location>
        <begin position="67"/>
        <end position="257"/>
    </location>
</feature>
<name>W7Y422_9BACT</name>
<evidence type="ECO:0000256" key="1">
    <source>
        <dbReference type="ARBA" id="ARBA00023016"/>
    </source>
</evidence>
<feature type="chain" id="PRO_5004903961" evidence="5">
    <location>
        <begin position="20"/>
        <end position="270"/>
    </location>
</feature>
<organism evidence="7 8">
    <name type="scientific">Saccharicrinis fermentans DSM 9555 = JCM 21142</name>
    <dbReference type="NCBI Taxonomy" id="869213"/>
    <lineage>
        <taxon>Bacteria</taxon>
        <taxon>Pseudomonadati</taxon>
        <taxon>Bacteroidota</taxon>
        <taxon>Bacteroidia</taxon>
        <taxon>Marinilabiliales</taxon>
        <taxon>Marinilabiliaceae</taxon>
        <taxon>Saccharicrinis</taxon>
    </lineage>
</organism>
<keyword evidence="8" id="KW-1185">Reference proteome</keyword>
<dbReference type="SUPFAM" id="SSF52317">
    <property type="entry name" value="Class I glutamine amidotransferase-like"/>
    <property type="match status" value="1"/>
</dbReference>
<dbReference type="GO" id="GO:0005737">
    <property type="term" value="C:cytoplasm"/>
    <property type="evidence" value="ECO:0007669"/>
    <property type="project" value="TreeGrafter"/>
</dbReference>
<comment type="caution">
    <text evidence="7">The sequence shown here is derived from an EMBL/GenBank/DDBJ whole genome shotgun (WGS) entry which is preliminary data.</text>
</comment>
<dbReference type="RefSeq" id="WP_027471079.1">
    <property type="nucleotide sequence ID" value="NZ_BAMD01000008.1"/>
</dbReference>
<gene>
    <name evidence="7" type="ORF">JCM21142_3957</name>
</gene>
<accession>W7Y422</accession>
<dbReference type="GO" id="GO:0019172">
    <property type="term" value="F:glyoxalase III activity"/>
    <property type="evidence" value="ECO:0007669"/>
    <property type="project" value="TreeGrafter"/>
</dbReference>
<dbReference type="PANTHER" id="PTHR48094">
    <property type="entry name" value="PROTEIN/NUCLEIC ACID DEGLYCASE DJ-1-RELATED"/>
    <property type="match status" value="1"/>
</dbReference>
<dbReference type="GO" id="GO:0019243">
    <property type="term" value="P:methylglyoxal catabolic process to D-lactate via S-lactoyl-glutathione"/>
    <property type="evidence" value="ECO:0007669"/>
    <property type="project" value="TreeGrafter"/>
</dbReference>
<sequence length="270" mass="29521">MKKISIVVLVFALFSSCNSGSKGSKVTEQEASTKSESNTTIKNVLFVLTSHDELGNTGHKTGFWIEEFATPYYFLKDHGVKITIASPKGGQPPIDPRSSSPDSQTPATVRFNEDKETQEILSKTQKLETINQADYDAVFYPGGHGPLWDLAEDKNSIELIQAFYANNKPVGAVCHGPAIFKNTKNADGTFLVEGKKVTGFSNSEEDAVQLSNIVPFLVEDMLKENGGVYTKGENWTPYAVEDGLLITGQNPASSELVAELLFKRLFSESN</sequence>
<dbReference type="InterPro" id="IPR002818">
    <property type="entry name" value="DJ-1/PfpI"/>
</dbReference>
<dbReference type="eggNOG" id="COG0693">
    <property type="taxonomic scope" value="Bacteria"/>
</dbReference>
<dbReference type="InterPro" id="IPR029062">
    <property type="entry name" value="Class_I_gatase-like"/>
</dbReference>
<protein>
    <submittedName>
        <fullName evidence="7">General stress protein 18</fullName>
    </submittedName>
</protein>
<feature type="region of interest" description="Disordered" evidence="4">
    <location>
        <begin position="85"/>
        <end position="107"/>
    </location>
</feature>
<evidence type="ECO:0000259" key="6">
    <source>
        <dbReference type="Pfam" id="PF01965"/>
    </source>
</evidence>
<keyword evidence="2" id="KW-0456">Lyase</keyword>
<feature type="signal peptide" evidence="5">
    <location>
        <begin position="1"/>
        <end position="19"/>
    </location>
</feature>
<evidence type="ECO:0000256" key="5">
    <source>
        <dbReference type="SAM" id="SignalP"/>
    </source>
</evidence>
<dbReference type="Proteomes" id="UP000019402">
    <property type="component" value="Unassembled WGS sequence"/>
</dbReference>
<dbReference type="InterPro" id="IPR050325">
    <property type="entry name" value="Prot/Nucl_acid_deglycase"/>
</dbReference>
<keyword evidence="1" id="KW-0346">Stress response</keyword>
<dbReference type="Gene3D" id="3.40.50.880">
    <property type="match status" value="1"/>
</dbReference>
<dbReference type="AlphaFoldDB" id="W7Y422"/>
<reference evidence="7 8" key="1">
    <citation type="journal article" date="2014" name="Genome Announc.">
        <title>Draft Genome Sequence of Cytophaga fermentans JCM 21142T, a Facultative Anaerobe Isolated from Marine Mud.</title>
        <authorList>
            <person name="Starns D."/>
            <person name="Oshima K."/>
            <person name="Suda W."/>
            <person name="Iino T."/>
            <person name="Yuki M."/>
            <person name="Inoue J."/>
            <person name="Kitamura K."/>
            <person name="Iida T."/>
            <person name="Darby A."/>
            <person name="Hattori M."/>
            <person name="Ohkuma M."/>
        </authorList>
    </citation>
    <scope>NUCLEOTIDE SEQUENCE [LARGE SCALE GENOMIC DNA]</scope>
    <source>
        <strain evidence="7 8">JCM 21142</strain>
    </source>
</reference>
<evidence type="ECO:0000256" key="2">
    <source>
        <dbReference type="ARBA" id="ARBA00023239"/>
    </source>
</evidence>
<evidence type="ECO:0000256" key="3">
    <source>
        <dbReference type="ARBA" id="ARBA00038493"/>
    </source>
</evidence>
<dbReference type="EMBL" id="BAMD01000008">
    <property type="protein sequence ID" value="GAF02323.1"/>
    <property type="molecule type" value="Genomic_DNA"/>
</dbReference>
<evidence type="ECO:0000256" key="4">
    <source>
        <dbReference type="SAM" id="MobiDB-lite"/>
    </source>
</evidence>
<dbReference type="PANTHER" id="PTHR48094:SF11">
    <property type="entry name" value="GLUTATHIONE-INDEPENDENT GLYOXALASE HSP31-RELATED"/>
    <property type="match status" value="1"/>
</dbReference>
<comment type="similarity">
    <text evidence="3">Belongs to the peptidase C56 family. HSP31-like subfamily.</text>
</comment>
<dbReference type="Pfam" id="PF01965">
    <property type="entry name" value="DJ-1_PfpI"/>
    <property type="match status" value="1"/>
</dbReference>
<evidence type="ECO:0000313" key="8">
    <source>
        <dbReference type="Proteomes" id="UP000019402"/>
    </source>
</evidence>